<dbReference type="AlphaFoldDB" id="A0A2S9WVD3"/>
<name>A0A2S9WVD3_9FLAO</name>
<keyword evidence="1" id="KW-0472">Membrane</keyword>
<feature type="transmembrane region" description="Helical" evidence="1">
    <location>
        <begin position="16"/>
        <end position="36"/>
    </location>
</feature>
<reference evidence="2 3" key="1">
    <citation type="submission" date="2016-11" db="EMBL/GenBank/DDBJ databases">
        <title>Trade-off between light-utilization and light-protection in marine flavobacteria.</title>
        <authorList>
            <person name="Kumagai Y."/>
        </authorList>
    </citation>
    <scope>NUCLEOTIDE SEQUENCE [LARGE SCALE GENOMIC DNA]</scope>
    <source>
        <strain evidence="2 3">JCM 17109</strain>
    </source>
</reference>
<sequence>MSTLYLKINQDWNQNFVGYSAIAIIVSTCLGAFAIMTSMMGETGKLQMFLVFIVVAACSIHNASILTVQKPDTVLKLLIASVVISIVVILTNLFIL</sequence>
<keyword evidence="1" id="KW-1133">Transmembrane helix</keyword>
<dbReference type="OrthoDB" id="1467832at2"/>
<organism evidence="2 3">
    <name type="scientific">Nonlabens agnitus</name>
    <dbReference type="NCBI Taxonomy" id="870484"/>
    <lineage>
        <taxon>Bacteria</taxon>
        <taxon>Pseudomonadati</taxon>
        <taxon>Bacteroidota</taxon>
        <taxon>Flavobacteriia</taxon>
        <taxon>Flavobacteriales</taxon>
        <taxon>Flavobacteriaceae</taxon>
        <taxon>Nonlabens</taxon>
    </lineage>
</organism>
<proteinExistence type="predicted"/>
<accession>A0A2S9WVD3</accession>
<evidence type="ECO:0000313" key="2">
    <source>
        <dbReference type="EMBL" id="PRP67432.1"/>
    </source>
</evidence>
<dbReference type="Proteomes" id="UP000239532">
    <property type="component" value="Unassembled WGS sequence"/>
</dbReference>
<gene>
    <name evidence="2" type="ORF">BST86_10175</name>
</gene>
<comment type="caution">
    <text evidence="2">The sequence shown here is derived from an EMBL/GenBank/DDBJ whole genome shotgun (WGS) entry which is preliminary data.</text>
</comment>
<dbReference type="RefSeq" id="WP_105984005.1">
    <property type="nucleotide sequence ID" value="NZ_MQUC01000003.1"/>
</dbReference>
<feature type="transmembrane region" description="Helical" evidence="1">
    <location>
        <begin position="74"/>
        <end position="95"/>
    </location>
</feature>
<keyword evidence="1" id="KW-0812">Transmembrane</keyword>
<evidence type="ECO:0000313" key="3">
    <source>
        <dbReference type="Proteomes" id="UP000239532"/>
    </source>
</evidence>
<protein>
    <submittedName>
        <fullName evidence="2">Uncharacterized protein</fullName>
    </submittedName>
</protein>
<keyword evidence="3" id="KW-1185">Reference proteome</keyword>
<dbReference type="EMBL" id="MQUC01000003">
    <property type="protein sequence ID" value="PRP67432.1"/>
    <property type="molecule type" value="Genomic_DNA"/>
</dbReference>
<evidence type="ECO:0000256" key="1">
    <source>
        <dbReference type="SAM" id="Phobius"/>
    </source>
</evidence>
<feature type="transmembrane region" description="Helical" evidence="1">
    <location>
        <begin position="48"/>
        <end position="68"/>
    </location>
</feature>